<protein>
    <submittedName>
        <fullName evidence="8">DNA repair protein RadC</fullName>
    </submittedName>
</protein>
<dbReference type="GO" id="GO:0006508">
    <property type="term" value="P:proteolysis"/>
    <property type="evidence" value="ECO:0007669"/>
    <property type="project" value="UniProtKB-KW"/>
</dbReference>
<dbReference type="EMBL" id="UHIA01000004">
    <property type="protein sequence ID" value="SUO96364.1"/>
    <property type="molecule type" value="Genomic_DNA"/>
</dbReference>
<keyword evidence="4" id="KW-0862">Zinc</keyword>
<reference evidence="8 9" key="1">
    <citation type="submission" date="2018-06" db="EMBL/GenBank/DDBJ databases">
        <authorList>
            <consortium name="Pathogen Informatics"/>
            <person name="Doyle S."/>
        </authorList>
    </citation>
    <scope>NUCLEOTIDE SEQUENCE [LARGE SCALE GENOMIC DNA]</scope>
    <source>
        <strain evidence="8 9">NCTC10717</strain>
    </source>
</reference>
<dbReference type="PANTHER" id="PTHR30471:SF3">
    <property type="entry name" value="UPF0758 PROTEIN YEES-RELATED"/>
    <property type="match status" value="1"/>
</dbReference>
<dbReference type="InterPro" id="IPR025657">
    <property type="entry name" value="RadC_JAB"/>
</dbReference>
<dbReference type="InterPro" id="IPR046778">
    <property type="entry name" value="UPF0758_N"/>
</dbReference>
<dbReference type="Pfam" id="PF20582">
    <property type="entry name" value="UPF0758_N"/>
    <property type="match status" value="1"/>
</dbReference>
<dbReference type="InterPro" id="IPR037518">
    <property type="entry name" value="MPN"/>
</dbReference>
<dbReference type="PROSITE" id="PS50249">
    <property type="entry name" value="MPN"/>
    <property type="match status" value="1"/>
</dbReference>
<gene>
    <name evidence="8" type="ORF">NCTC10717_00966</name>
</gene>
<comment type="similarity">
    <text evidence="6">Belongs to the UPF0758 family.</text>
</comment>
<dbReference type="InterPro" id="IPR020891">
    <property type="entry name" value="UPF0758_CS"/>
</dbReference>
<evidence type="ECO:0000256" key="5">
    <source>
        <dbReference type="ARBA" id="ARBA00023049"/>
    </source>
</evidence>
<feature type="domain" description="MPN" evidence="7">
    <location>
        <begin position="93"/>
        <end position="216"/>
    </location>
</feature>
<dbReference type="InterPro" id="IPR001405">
    <property type="entry name" value="UPF0758"/>
</dbReference>
<evidence type="ECO:0000256" key="3">
    <source>
        <dbReference type="ARBA" id="ARBA00022801"/>
    </source>
</evidence>
<evidence type="ECO:0000256" key="1">
    <source>
        <dbReference type="ARBA" id="ARBA00022670"/>
    </source>
</evidence>
<keyword evidence="9" id="KW-1185">Reference proteome</keyword>
<keyword evidence="2" id="KW-0479">Metal-binding</keyword>
<evidence type="ECO:0000256" key="6">
    <source>
        <dbReference type="RuleBase" id="RU003797"/>
    </source>
</evidence>
<dbReference type="AlphaFoldDB" id="A0A380MW05"/>
<dbReference type="Proteomes" id="UP000254575">
    <property type="component" value="Unassembled WGS sequence"/>
</dbReference>
<evidence type="ECO:0000259" key="7">
    <source>
        <dbReference type="PROSITE" id="PS50249"/>
    </source>
</evidence>
<proteinExistence type="inferred from homology"/>
<dbReference type="PROSITE" id="PS01302">
    <property type="entry name" value="UPF0758"/>
    <property type="match status" value="1"/>
</dbReference>
<sequence length="216" mass="24171">MPRERLLSQGAQALADYELLALLLRTGGGGRSVLAFAQHILQLRGGLVGLLRSEQAHLQPIKGLGNAKIAEILAVAELAKRFLTAQLQERQWRFQSADDVRDFLLMHYKGLAQEEMGILLLDGGHQYLGFVQFREQSAPNEIPISLRELLRQVLQHNAAAVILVHNHPSGSIEPSQADRETTQRIDDLLNSIQVRLLDHFIVCGNQIISMRESGFW</sequence>
<organism evidence="8 9">
    <name type="scientific">Suttonella indologenes</name>
    <dbReference type="NCBI Taxonomy" id="13276"/>
    <lineage>
        <taxon>Bacteria</taxon>
        <taxon>Pseudomonadati</taxon>
        <taxon>Pseudomonadota</taxon>
        <taxon>Gammaproteobacteria</taxon>
        <taxon>Cardiobacteriales</taxon>
        <taxon>Cardiobacteriaceae</taxon>
        <taxon>Suttonella</taxon>
    </lineage>
</organism>
<dbReference type="GO" id="GO:0008237">
    <property type="term" value="F:metallopeptidase activity"/>
    <property type="evidence" value="ECO:0007669"/>
    <property type="project" value="UniProtKB-KW"/>
</dbReference>
<dbReference type="Pfam" id="PF04002">
    <property type="entry name" value="RadC"/>
    <property type="match status" value="1"/>
</dbReference>
<keyword evidence="3" id="KW-0378">Hydrolase</keyword>
<evidence type="ECO:0000256" key="4">
    <source>
        <dbReference type="ARBA" id="ARBA00022833"/>
    </source>
</evidence>
<evidence type="ECO:0000313" key="9">
    <source>
        <dbReference type="Proteomes" id="UP000254575"/>
    </source>
</evidence>
<keyword evidence="1" id="KW-0645">Protease</keyword>
<dbReference type="Gene3D" id="3.40.140.10">
    <property type="entry name" value="Cytidine Deaminase, domain 2"/>
    <property type="match status" value="1"/>
</dbReference>
<dbReference type="NCBIfam" id="NF000642">
    <property type="entry name" value="PRK00024.1"/>
    <property type="match status" value="1"/>
</dbReference>
<keyword evidence="5" id="KW-0482">Metalloprotease</keyword>
<dbReference type="CDD" id="cd08071">
    <property type="entry name" value="MPN_DUF2466"/>
    <property type="match status" value="1"/>
</dbReference>
<dbReference type="SUPFAM" id="SSF102712">
    <property type="entry name" value="JAB1/MPN domain"/>
    <property type="match status" value="1"/>
</dbReference>
<dbReference type="GO" id="GO:0046872">
    <property type="term" value="F:metal ion binding"/>
    <property type="evidence" value="ECO:0007669"/>
    <property type="project" value="UniProtKB-KW"/>
</dbReference>
<accession>A0A380MW05</accession>
<evidence type="ECO:0000313" key="8">
    <source>
        <dbReference type="EMBL" id="SUO96364.1"/>
    </source>
</evidence>
<name>A0A380MW05_9GAMM</name>
<dbReference type="NCBIfam" id="TIGR00608">
    <property type="entry name" value="radc"/>
    <property type="match status" value="1"/>
</dbReference>
<dbReference type="PANTHER" id="PTHR30471">
    <property type="entry name" value="DNA REPAIR PROTEIN RADC"/>
    <property type="match status" value="1"/>
</dbReference>
<evidence type="ECO:0000256" key="2">
    <source>
        <dbReference type="ARBA" id="ARBA00022723"/>
    </source>
</evidence>